<accession>A0A4R9K6B0</accession>
<dbReference type="AlphaFoldDB" id="A0A4R9K6B0"/>
<evidence type="ECO:0000313" key="2">
    <source>
        <dbReference type="Proteomes" id="UP000297693"/>
    </source>
</evidence>
<comment type="caution">
    <text evidence="1">The sequence shown here is derived from an EMBL/GenBank/DDBJ whole genome shotgun (WGS) entry which is preliminary data.</text>
</comment>
<protein>
    <submittedName>
        <fullName evidence="1">SH3 domain-containing protein</fullName>
    </submittedName>
</protein>
<reference evidence="1" key="1">
    <citation type="journal article" date="2019" name="PLoS Negl. Trop. Dis.">
        <title>Revisiting the worldwide diversity of Leptospira species in the environment.</title>
        <authorList>
            <person name="Vincent A.T."/>
            <person name="Schiettekatte O."/>
            <person name="Bourhy P."/>
            <person name="Veyrier F.J."/>
            <person name="Picardeau M."/>
        </authorList>
    </citation>
    <scope>NUCLEOTIDE SEQUENCE [LARGE SCALE GENOMIC DNA]</scope>
    <source>
        <strain evidence="1">201702476</strain>
    </source>
</reference>
<dbReference type="OrthoDB" id="324186at2"/>
<dbReference type="Proteomes" id="UP000297693">
    <property type="component" value="Unassembled WGS sequence"/>
</dbReference>
<proteinExistence type="predicted"/>
<evidence type="ECO:0000313" key="1">
    <source>
        <dbReference type="EMBL" id="TGL61799.1"/>
    </source>
</evidence>
<dbReference type="EMBL" id="RQGD01000014">
    <property type="protein sequence ID" value="TGL61799.1"/>
    <property type="molecule type" value="Genomic_DNA"/>
</dbReference>
<dbReference type="RefSeq" id="WP_135622279.1">
    <property type="nucleotide sequence ID" value="NZ_RQGD01000014.1"/>
</dbReference>
<organism evidence="1 2">
    <name type="scientific">Leptospira ognonensis</name>
    <dbReference type="NCBI Taxonomy" id="2484945"/>
    <lineage>
        <taxon>Bacteria</taxon>
        <taxon>Pseudomonadati</taxon>
        <taxon>Spirochaetota</taxon>
        <taxon>Spirochaetia</taxon>
        <taxon>Leptospirales</taxon>
        <taxon>Leptospiraceae</taxon>
        <taxon>Leptospira</taxon>
    </lineage>
</organism>
<name>A0A4R9K6B0_9LEPT</name>
<gene>
    <name evidence="1" type="ORF">EHQ58_04075</name>
</gene>
<dbReference type="Gene3D" id="2.30.30.40">
    <property type="entry name" value="SH3 Domains"/>
    <property type="match status" value="1"/>
</dbReference>
<keyword evidence="2" id="KW-1185">Reference proteome</keyword>
<sequence>MKLLLCLFVLIFPITLLMPCEPFQTKSILPKDESTKDPSFITFKTQLQKAVKAKDDAFLLKTIDPQVHFSFGDDPGIKNFKKYFSLEQKPKDSNIWKILEDTMKLGFFLNSEGQFVSPYLFENFPQDLDPTTYSIVSGTNVNVREAPSTNAKVLENLSHSIVGMEYGEEIPKSGECQWQKVCLANGTTGYICDKYLRSPLDYRIFFEKKKQKWMITTFLVGD</sequence>